<organism evidence="3 4">
    <name type="scientific">Rariglobus hedericola</name>
    <dbReference type="NCBI Taxonomy" id="2597822"/>
    <lineage>
        <taxon>Bacteria</taxon>
        <taxon>Pseudomonadati</taxon>
        <taxon>Verrucomicrobiota</taxon>
        <taxon>Opitutia</taxon>
        <taxon>Opitutales</taxon>
        <taxon>Opitutaceae</taxon>
        <taxon>Rariglobus</taxon>
    </lineage>
</organism>
<dbReference type="SUPFAM" id="SSF53474">
    <property type="entry name" value="alpha/beta-Hydrolases"/>
    <property type="match status" value="1"/>
</dbReference>
<dbReference type="Gene3D" id="3.40.50.1820">
    <property type="entry name" value="alpha/beta hydrolase"/>
    <property type="match status" value="1"/>
</dbReference>
<dbReference type="PANTHER" id="PTHR40111">
    <property type="entry name" value="CEPHALOSPORIN-C DEACETYLASE"/>
    <property type="match status" value="1"/>
</dbReference>
<feature type="domain" description="Acetyl xylan esterase" evidence="2">
    <location>
        <begin position="21"/>
        <end position="290"/>
    </location>
</feature>
<dbReference type="Proteomes" id="UP000315648">
    <property type="component" value="Unassembled WGS sequence"/>
</dbReference>
<evidence type="ECO:0000259" key="2">
    <source>
        <dbReference type="Pfam" id="PF05448"/>
    </source>
</evidence>
<dbReference type="PANTHER" id="PTHR40111:SF1">
    <property type="entry name" value="CEPHALOSPORIN-C DEACETYLASE"/>
    <property type="match status" value="1"/>
</dbReference>
<keyword evidence="4" id="KW-1185">Reference proteome</keyword>
<dbReference type="AlphaFoldDB" id="A0A556QJT9"/>
<dbReference type="GO" id="GO:0052689">
    <property type="term" value="F:carboxylic ester hydrolase activity"/>
    <property type="evidence" value="ECO:0007669"/>
    <property type="project" value="TreeGrafter"/>
</dbReference>
<dbReference type="Pfam" id="PF05448">
    <property type="entry name" value="AXE1"/>
    <property type="match status" value="1"/>
</dbReference>
<dbReference type="InterPro" id="IPR029058">
    <property type="entry name" value="AB_hydrolase_fold"/>
</dbReference>
<dbReference type="InterPro" id="IPR039069">
    <property type="entry name" value="CE7"/>
</dbReference>
<sequence length="319" mass="34789">MSLPHAFPFDPTGGYTPAQLLALRPVIDEPADFSDFWRATFDEAMAAPLDWSIKPSAHPSNATYEVFDIEFAGMLGNRIGGWLTKPRNETISRGLLIGHGYGGRDTPDLSPPVDGAATIQPVCTGLPTRSLHTSIPSQGGEHVAHGIAHRDTYVHRHCVMDHWRAISVLHEAVPESRSRTDYLGGSFGGGVGALTLPWDNRIQSAYLCVPSFGNHPLRLELPCSGSGETVRLLAQRQPEIRDVLAYFDAAIAAKHTRIPVFVSAAAFDPAVPPAGQYSVYHTLGGPKELYPLTAGHYDGYPGQSREELEIQSRLRRFFA</sequence>
<protein>
    <submittedName>
        <fullName evidence="3">Deacetylase</fullName>
    </submittedName>
</protein>
<dbReference type="RefSeq" id="WP_144230702.1">
    <property type="nucleotide sequence ID" value="NZ_CBCRVV010000017.1"/>
</dbReference>
<proteinExistence type="predicted"/>
<evidence type="ECO:0000256" key="1">
    <source>
        <dbReference type="PIRSR" id="PIRSR639069-2"/>
    </source>
</evidence>
<comment type="caution">
    <text evidence="3">The sequence shown here is derived from an EMBL/GenBank/DDBJ whole genome shotgun (WGS) entry which is preliminary data.</text>
</comment>
<feature type="binding site" evidence="1">
    <location>
        <position position="101"/>
    </location>
    <ligand>
        <name>substrate</name>
    </ligand>
</feature>
<dbReference type="InterPro" id="IPR008391">
    <property type="entry name" value="AXE1_dom"/>
</dbReference>
<dbReference type="EMBL" id="VMBG01000002">
    <property type="protein sequence ID" value="TSJ76882.1"/>
    <property type="molecule type" value="Genomic_DNA"/>
</dbReference>
<dbReference type="GO" id="GO:0005976">
    <property type="term" value="P:polysaccharide metabolic process"/>
    <property type="evidence" value="ECO:0007669"/>
    <property type="project" value="TreeGrafter"/>
</dbReference>
<evidence type="ECO:0000313" key="3">
    <source>
        <dbReference type="EMBL" id="TSJ76882.1"/>
    </source>
</evidence>
<accession>A0A556QJT9</accession>
<reference evidence="3 4" key="1">
    <citation type="submission" date="2019-07" db="EMBL/GenBank/DDBJ databases">
        <title>Description of 53C-WASEF.</title>
        <authorList>
            <person name="Pitt A."/>
            <person name="Hahn M.W."/>
        </authorList>
    </citation>
    <scope>NUCLEOTIDE SEQUENCE [LARGE SCALE GENOMIC DNA]</scope>
    <source>
        <strain evidence="3 4">53C-WASEF</strain>
    </source>
</reference>
<name>A0A556QJT9_9BACT</name>
<gene>
    <name evidence="3" type="ORF">FPL22_12245</name>
</gene>
<evidence type="ECO:0000313" key="4">
    <source>
        <dbReference type="Proteomes" id="UP000315648"/>
    </source>
</evidence>
<dbReference type="OrthoDB" id="9770528at2"/>